<evidence type="ECO:0000256" key="2">
    <source>
        <dbReference type="ARBA" id="ARBA00022980"/>
    </source>
</evidence>
<dbReference type="VEuPathDB" id="FungiDB:PABG_07745"/>
<evidence type="ECO:0000256" key="3">
    <source>
        <dbReference type="ARBA" id="ARBA00023274"/>
    </source>
</evidence>
<accession>A0A1D2JHT0</accession>
<name>A0A1D2JHT0_PARBR</name>
<dbReference type="PROSITE" id="PS00733">
    <property type="entry name" value="RIBOSOMAL_S26E"/>
    <property type="match status" value="1"/>
</dbReference>
<dbReference type="InterPro" id="IPR038551">
    <property type="entry name" value="Ribosomal_eS26_sf"/>
</dbReference>
<dbReference type="VEuPathDB" id="FungiDB:PADG_08238"/>
<evidence type="ECO:0000313" key="7">
    <source>
        <dbReference type="Proteomes" id="UP000242814"/>
    </source>
</evidence>
<evidence type="ECO:0000256" key="4">
    <source>
        <dbReference type="RuleBase" id="RU363128"/>
    </source>
</evidence>
<dbReference type="Pfam" id="PF01283">
    <property type="entry name" value="Ribosomal_S26e"/>
    <property type="match status" value="1"/>
</dbReference>
<proteinExistence type="inferred from homology"/>
<dbReference type="GO" id="GO:0003729">
    <property type="term" value="F:mRNA binding"/>
    <property type="evidence" value="ECO:0007669"/>
    <property type="project" value="TreeGrafter"/>
</dbReference>
<dbReference type="Gene3D" id="3.30.1740.20">
    <property type="entry name" value="Ribosomal protein S26e"/>
    <property type="match status" value="1"/>
</dbReference>
<dbReference type="GO" id="GO:0003735">
    <property type="term" value="F:structural constituent of ribosome"/>
    <property type="evidence" value="ECO:0007669"/>
    <property type="project" value="InterPro"/>
</dbReference>
<dbReference type="PANTHER" id="PTHR12538:SF0">
    <property type="entry name" value="40S RIBOSOMAL PROTEIN S26"/>
    <property type="match status" value="1"/>
</dbReference>
<evidence type="ECO:0000256" key="5">
    <source>
        <dbReference type="SAM" id="MobiDB-lite"/>
    </source>
</evidence>
<dbReference type="FunFam" id="3.30.1740.20:FF:000001">
    <property type="entry name" value="40S ribosomal protein S26"/>
    <property type="match status" value="1"/>
</dbReference>
<keyword evidence="3 4" id="KW-0687">Ribonucleoprotein</keyword>
<feature type="region of interest" description="Disordered" evidence="5">
    <location>
        <begin position="1"/>
        <end position="67"/>
    </location>
</feature>
<comment type="similarity">
    <text evidence="1 4">Belongs to the eukaryotic ribosomal protein eS26 family.</text>
</comment>
<protein>
    <recommendedName>
        <fullName evidence="4">40S ribosomal protein S26</fullName>
    </recommendedName>
</protein>
<dbReference type="PANTHER" id="PTHR12538">
    <property type="entry name" value="40S RIBOSOMAL PROTEIN S26"/>
    <property type="match status" value="1"/>
</dbReference>
<feature type="region of interest" description="Disordered" evidence="5">
    <location>
        <begin position="165"/>
        <end position="197"/>
    </location>
</feature>
<keyword evidence="2 4" id="KW-0689">Ribosomal protein</keyword>
<reference evidence="6 7" key="1">
    <citation type="submission" date="2016-06" db="EMBL/GenBank/DDBJ databases">
        <authorList>
            <person name="Kjaerup R.B."/>
            <person name="Dalgaard T.S."/>
            <person name="Juul-Madsen H.R."/>
        </authorList>
    </citation>
    <scope>NUCLEOTIDE SEQUENCE [LARGE SCALE GENOMIC DNA]</scope>
    <source>
        <strain evidence="6 7">Pb300</strain>
    </source>
</reference>
<dbReference type="InterPro" id="IPR047864">
    <property type="entry name" value="Ribosomal_eS26_CS"/>
</dbReference>
<dbReference type="Proteomes" id="UP000242814">
    <property type="component" value="Unassembled WGS sequence"/>
</dbReference>
<comment type="caution">
    <text evidence="6">The sequence shown here is derived from an EMBL/GenBank/DDBJ whole genome shotgun (WGS) entry which is preliminary data.</text>
</comment>
<evidence type="ECO:0000313" key="6">
    <source>
        <dbReference type="EMBL" id="ODH36271.1"/>
    </source>
</evidence>
<feature type="compositionally biased region" description="Basic and acidic residues" evidence="5">
    <location>
        <begin position="9"/>
        <end position="24"/>
    </location>
</feature>
<dbReference type="EMBL" id="LZYO01000089">
    <property type="protein sequence ID" value="ODH36271.1"/>
    <property type="molecule type" value="Genomic_DNA"/>
</dbReference>
<organism evidence="6 7">
    <name type="scientific">Paracoccidioides brasiliensis</name>
    <dbReference type="NCBI Taxonomy" id="121759"/>
    <lineage>
        <taxon>Eukaryota</taxon>
        <taxon>Fungi</taxon>
        <taxon>Dikarya</taxon>
        <taxon>Ascomycota</taxon>
        <taxon>Pezizomycotina</taxon>
        <taxon>Eurotiomycetes</taxon>
        <taxon>Eurotiomycetidae</taxon>
        <taxon>Onygenales</taxon>
        <taxon>Ajellomycetaceae</taxon>
        <taxon>Paracoccidioides</taxon>
    </lineage>
</organism>
<sequence>MATINIDPQSRHEVRSGANRDRRGPGTVTGLNSIITAAALSPTKRRQPQQESKAKDNPTSNHPNPADINLIAESAKMVKKRASNGRNKKGRGHVKPIRCSNCSRCTPKDKAIKRFTIRNMVESAAIRDISDASVFPDYAVPKMYLKLQYCVSCAIHGKIVRVRSREGRRNRAPPPRIRYNRDAKKSNPTQAAKAAQA</sequence>
<dbReference type="InterPro" id="IPR000892">
    <property type="entry name" value="Ribosomal_eS26"/>
</dbReference>
<dbReference type="GO" id="GO:0022627">
    <property type="term" value="C:cytosolic small ribosomal subunit"/>
    <property type="evidence" value="ECO:0007669"/>
    <property type="project" value="TreeGrafter"/>
</dbReference>
<dbReference type="GO" id="GO:0006412">
    <property type="term" value="P:translation"/>
    <property type="evidence" value="ECO:0007669"/>
    <property type="project" value="InterPro"/>
</dbReference>
<gene>
    <name evidence="6" type="ORF">ACO22_02795</name>
</gene>
<dbReference type="AlphaFoldDB" id="A0A1D2JHT0"/>
<evidence type="ECO:0000256" key="1">
    <source>
        <dbReference type="ARBA" id="ARBA00008596"/>
    </source>
</evidence>